<feature type="transmembrane region" description="Helical" evidence="7">
    <location>
        <begin position="181"/>
        <end position="198"/>
    </location>
</feature>
<evidence type="ECO:0000256" key="1">
    <source>
        <dbReference type="ARBA" id="ARBA00004141"/>
    </source>
</evidence>
<dbReference type="PANTHER" id="PTHR42948:SF1">
    <property type="entry name" value="TRANSPORTER"/>
    <property type="match status" value="1"/>
</dbReference>
<feature type="transmembrane region" description="Helical" evidence="7">
    <location>
        <begin position="218"/>
        <end position="246"/>
    </location>
</feature>
<dbReference type="InterPro" id="IPR047218">
    <property type="entry name" value="YocR/YhdH-like"/>
</dbReference>
<feature type="transmembrane region" description="Helical" evidence="7">
    <location>
        <begin position="386"/>
        <end position="408"/>
    </location>
</feature>
<dbReference type="Pfam" id="PF00209">
    <property type="entry name" value="SNF"/>
    <property type="match status" value="2"/>
</dbReference>
<dbReference type="NCBIfam" id="NF037979">
    <property type="entry name" value="Na_transp"/>
    <property type="match status" value="1"/>
</dbReference>
<dbReference type="AlphaFoldDB" id="A0A267MN77"/>
<feature type="transmembrane region" description="Helical" evidence="7">
    <location>
        <begin position="258"/>
        <end position="284"/>
    </location>
</feature>
<dbReference type="PROSITE" id="PS50267">
    <property type="entry name" value="NA_NEUROTRAN_SYMP_3"/>
    <property type="match status" value="1"/>
</dbReference>
<evidence type="ECO:0000313" key="8">
    <source>
        <dbReference type="EMBL" id="PAB61054.1"/>
    </source>
</evidence>
<dbReference type="RefSeq" id="WP_095130103.1">
    <property type="nucleotide sequence ID" value="NZ_NIBG01000001.1"/>
</dbReference>
<accession>A0A267MN77</accession>
<organism evidence="8 9">
    <name type="scientific">Anaeromicrobium sediminis</name>
    <dbReference type="NCBI Taxonomy" id="1478221"/>
    <lineage>
        <taxon>Bacteria</taxon>
        <taxon>Bacillati</taxon>
        <taxon>Bacillota</taxon>
        <taxon>Clostridia</taxon>
        <taxon>Peptostreptococcales</taxon>
        <taxon>Thermotaleaceae</taxon>
        <taxon>Anaeromicrobium</taxon>
    </lineage>
</organism>
<keyword evidence="2 6" id="KW-0813">Transport</keyword>
<dbReference type="EMBL" id="NIBG01000001">
    <property type="protein sequence ID" value="PAB61054.1"/>
    <property type="molecule type" value="Genomic_DNA"/>
</dbReference>
<comment type="subcellular location">
    <subcellularLocation>
        <location evidence="1">Membrane</location>
        <topology evidence="1">Multi-pass membrane protein</topology>
    </subcellularLocation>
</comment>
<reference evidence="8 9" key="1">
    <citation type="submission" date="2017-06" db="EMBL/GenBank/DDBJ databases">
        <title>Draft genome sequence of anaerobic fermentative bacterium Anaeromicrobium sediminis DY2726D isolated from West Pacific Ocean sediments.</title>
        <authorList>
            <person name="Zeng X."/>
        </authorList>
    </citation>
    <scope>NUCLEOTIDE SEQUENCE [LARGE SCALE GENOMIC DNA]</scope>
    <source>
        <strain evidence="8 9">DY2726D</strain>
    </source>
</reference>
<dbReference type="CDD" id="cd10336">
    <property type="entry name" value="SLC6sbd_Tyt1-Like"/>
    <property type="match status" value="1"/>
</dbReference>
<feature type="transmembrane region" description="Helical" evidence="7">
    <location>
        <begin position="150"/>
        <end position="169"/>
    </location>
</feature>
<dbReference type="GO" id="GO:0015293">
    <property type="term" value="F:symporter activity"/>
    <property type="evidence" value="ECO:0007669"/>
    <property type="project" value="UniProtKB-KW"/>
</dbReference>
<dbReference type="PRINTS" id="PR00176">
    <property type="entry name" value="NANEUSMPORT"/>
</dbReference>
<feature type="transmembrane region" description="Helical" evidence="7">
    <location>
        <begin position="12"/>
        <end position="33"/>
    </location>
</feature>
<feature type="transmembrane region" description="Helical" evidence="7">
    <location>
        <begin position="304"/>
        <end position="327"/>
    </location>
</feature>
<dbReference type="PROSITE" id="PS00610">
    <property type="entry name" value="NA_NEUROTRAN_SYMP_1"/>
    <property type="match status" value="1"/>
</dbReference>
<dbReference type="OrthoDB" id="9762833at2"/>
<feature type="transmembrane region" description="Helical" evidence="7">
    <location>
        <begin position="348"/>
        <end position="366"/>
    </location>
</feature>
<comment type="caution">
    <text evidence="8">The sequence shown here is derived from an EMBL/GenBank/DDBJ whole genome shotgun (WGS) entry which is preliminary data.</text>
</comment>
<dbReference type="GO" id="GO:0016020">
    <property type="term" value="C:membrane"/>
    <property type="evidence" value="ECO:0007669"/>
    <property type="project" value="UniProtKB-SubCell"/>
</dbReference>
<keyword evidence="6" id="KW-0769">Symport</keyword>
<feature type="transmembrane region" description="Helical" evidence="7">
    <location>
        <begin position="429"/>
        <end position="450"/>
    </location>
</feature>
<evidence type="ECO:0000256" key="6">
    <source>
        <dbReference type="RuleBase" id="RU003732"/>
    </source>
</evidence>
<comment type="similarity">
    <text evidence="6">Belongs to the sodium:neurotransmitter symporter (SNF) (TC 2.A.22) family.</text>
</comment>
<keyword evidence="5 7" id="KW-0472">Membrane</keyword>
<dbReference type="SUPFAM" id="SSF161070">
    <property type="entry name" value="SNF-like"/>
    <property type="match status" value="1"/>
</dbReference>
<keyword evidence="9" id="KW-1185">Reference proteome</keyword>
<protein>
    <recommendedName>
        <fullName evidence="6">Transporter</fullName>
    </recommendedName>
</protein>
<evidence type="ECO:0000256" key="3">
    <source>
        <dbReference type="ARBA" id="ARBA00022692"/>
    </source>
</evidence>
<dbReference type="Proteomes" id="UP000216024">
    <property type="component" value="Unassembled WGS sequence"/>
</dbReference>
<evidence type="ECO:0000256" key="2">
    <source>
        <dbReference type="ARBA" id="ARBA00022448"/>
    </source>
</evidence>
<proteinExistence type="inferred from homology"/>
<feature type="transmembrane region" description="Helical" evidence="7">
    <location>
        <begin position="45"/>
        <end position="69"/>
    </location>
</feature>
<dbReference type="PANTHER" id="PTHR42948">
    <property type="entry name" value="TRANSPORTER"/>
    <property type="match status" value="1"/>
</dbReference>
<keyword evidence="4 7" id="KW-1133">Transmembrane helix</keyword>
<evidence type="ECO:0000256" key="4">
    <source>
        <dbReference type="ARBA" id="ARBA00022989"/>
    </source>
</evidence>
<feature type="transmembrane region" description="Helical" evidence="7">
    <location>
        <begin position="90"/>
        <end position="111"/>
    </location>
</feature>
<sequence length="451" mass="49359">MSNVKSKKRENWASRFGFIMATAGFAIGLGNIWRFPYMVGMNGGGAFLFLYFAICIVICIPLFISEISLGRKAQENPIMGMRKIEGKGSFWVSIGWTGTIAVFLIMTYYPMVIGSVISYFFKISFSQFDGASVEEIGLVYKNFMSNPTQLIAYTVLALGITGIIATKGIEKGIEKACKYMMPALFIMLIVLAIRSLTLENSIDGLRWYLTPDFSKINGSVALAALGQAFFSVGIGMASAFVYGSYLSPKTTDVPKDSILVVIFDTAVAFISGLVIFPALFAFGMSPDAGPGLLFITMPKLFSKIPFGNFFGGMFFFLITLAGITSALGFLEPVASTVEGIFKVSRKKAVWYSIGAMFLVGMGPILSQGPWSHIKILGRDLFGLVDFVSGNILLTLCALLISIYTAYVWKFEKFMEDTNIGSTNIKVSNSWRFIVKYIVPIAVGIIMITGIF</sequence>
<gene>
    <name evidence="8" type="ORF">CCE28_01085</name>
</gene>
<dbReference type="InterPro" id="IPR000175">
    <property type="entry name" value="Na/ntran_symport"/>
</dbReference>
<evidence type="ECO:0000256" key="5">
    <source>
        <dbReference type="ARBA" id="ARBA00023136"/>
    </source>
</evidence>
<keyword evidence="3 6" id="KW-0812">Transmembrane</keyword>
<name>A0A267MN77_9FIRM</name>
<evidence type="ECO:0000256" key="7">
    <source>
        <dbReference type="SAM" id="Phobius"/>
    </source>
</evidence>
<evidence type="ECO:0000313" key="9">
    <source>
        <dbReference type="Proteomes" id="UP000216024"/>
    </source>
</evidence>
<dbReference type="InterPro" id="IPR037272">
    <property type="entry name" value="SNS_sf"/>
</dbReference>